<dbReference type="EMBL" id="JALLPJ020001230">
    <property type="protein sequence ID" value="KAL3773524.1"/>
    <property type="molecule type" value="Genomic_DNA"/>
</dbReference>
<sequence>MTVITQETFEAVATLIADPSTPTIRASTRSEKLRLYGLYKRGTLGRLSPPFTDDDIDSNSRSARPGVFSIDARMRWDAWSAEDAACGSREEAREKYVLLAKELIGKPVEDLLK</sequence>
<gene>
    <name evidence="4" type="ORF">ACHAWO_000520</name>
</gene>
<organism evidence="4 5">
    <name type="scientific">Cyclotella atomus</name>
    <dbReference type="NCBI Taxonomy" id="382360"/>
    <lineage>
        <taxon>Eukaryota</taxon>
        <taxon>Sar</taxon>
        <taxon>Stramenopiles</taxon>
        <taxon>Ochrophyta</taxon>
        <taxon>Bacillariophyta</taxon>
        <taxon>Coscinodiscophyceae</taxon>
        <taxon>Thalassiosirophycidae</taxon>
        <taxon>Stephanodiscales</taxon>
        <taxon>Stephanodiscaceae</taxon>
        <taxon>Cyclotella</taxon>
    </lineage>
</organism>
<dbReference type="AlphaFoldDB" id="A0ABD3NBT1"/>
<feature type="domain" description="ACB" evidence="3">
    <location>
        <begin position="5"/>
        <end position="109"/>
    </location>
</feature>
<dbReference type="PANTHER" id="PTHR23310:SF62">
    <property type="entry name" value="ACYL-COA BINDING PROTEIN 1, ISOFORM A"/>
    <property type="match status" value="1"/>
</dbReference>
<keyword evidence="2" id="KW-0446">Lipid-binding</keyword>
<evidence type="ECO:0000313" key="4">
    <source>
        <dbReference type="EMBL" id="KAL3773524.1"/>
    </source>
</evidence>
<dbReference type="InterPro" id="IPR035984">
    <property type="entry name" value="Acyl-CoA-binding_sf"/>
</dbReference>
<evidence type="ECO:0000313" key="5">
    <source>
        <dbReference type="Proteomes" id="UP001530400"/>
    </source>
</evidence>
<name>A0ABD3NBT1_9STRA</name>
<dbReference type="Gene3D" id="1.20.80.10">
    <property type="match status" value="1"/>
</dbReference>
<dbReference type="GO" id="GO:0008289">
    <property type="term" value="F:lipid binding"/>
    <property type="evidence" value="ECO:0007669"/>
    <property type="project" value="UniProtKB-KW"/>
</dbReference>
<dbReference type="PROSITE" id="PS51228">
    <property type="entry name" value="ACB_2"/>
    <property type="match status" value="1"/>
</dbReference>
<dbReference type="Proteomes" id="UP001530400">
    <property type="component" value="Unassembled WGS sequence"/>
</dbReference>
<dbReference type="InterPro" id="IPR014352">
    <property type="entry name" value="FERM/acyl-CoA-bd_prot_sf"/>
</dbReference>
<keyword evidence="5" id="KW-1185">Reference proteome</keyword>
<evidence type="ECO:0000256" key="1">
    <source>
        <dbReference type="ARBA" id="ARBA00005567"/>
    </source>
</evidence>
<dbReference type="SUPFAM" id="SSF47027">
    <property type="entry name" value="Acyl-CoA binding protein"/>
    <property type="match status" value="1"/>
</dbReference>
<proteinExistence type="inferred from homology"/>
<dbReference type="InterPro" id="IPR000582">
    <property type="entry name" value="Acyl-CoA-binding_protein"/>
</dbReference>
<reference evidence="4 5" key="1">
    <citation type="submission" date="2024-10" db="EMBL/GenBank/DDBJ databases">
        <title>Updated reference genomes for cyclostephanoid diatoms.</title>
        <authorList>
            <person name="Roberts W.R."/>
            <person name="Alverson A.J."/>
        </authorList>
    </citation>
    <scope>NUCLEOTIDE SEQUENCE [LARGE SCALE GENOMIC DNA]</scope>
    <source>
        <strain evidence="4 5">AJA010-31</strain>
    </source>
</reference>
<evidence type="ECO:0000259" key="3">
    <source>
        <dbReference type="PROSITE" id="PS51228"/>
    </source>
</evidence>
<dbReference type="Pfam" id="PF00887">
    <property type="entry name" value="ACBP"/>
    <property type="match status" value="1"/>
</dbReference>
<comment type="caution">
    <text evidence="4">The sequence shown here is derived from an EMBL/GenBank/DDBJ whole genome shotgun (WGS) entry which is preliminary data.</text>
</comment>
<dbReference type="PANTHER" id="PTHR23310">
    <property type="entry name" value="ACYL-COA-BINDING PROTEIN, ACBP"/>
    <property type="match status" value="1"/>
</dbReference>
<comment type="similarity">
    <text evidence="1">Belongs to the ACBP family.</text>
</comment>
<accession>A0ABD3NBT1</accession>
<evidence type="ECO:0000256" key="2">
    <source>
        <dbReference type="ARBA" id="ARBA00023121"/>
    </source>
</evidence>
<protein>
    <recommendedName>
        <fullName evidence="3">ACB domain-containing protein</fullName>
    </recommendedName>
</protein>